<gene>
    <name evidence="2" type="ORF">NDU88_008199</name>
</gene>
<dbReference type="Proteomes" id="UP001066276">
    <property type="component" value="Chromosome 7"/>
</dbReference>
<dbReference type="AlphaFoldDB" id="A0AAV7PRG3"/>
<evidence type="ECO:0000313" key="2">
    <source>
        <dbReference type="EMBL" id="KAJ1129834.1"/>
    </source>
</evidence>
<proteinExistence type="predicted"/>
<organism evidence="2 3">
    <name type="scientific">Pleurodeles waltl</name>
    <name type="common">Iberian ribbed newt</name>
    <dbReference type="NCBI Taxonomy" id="8319"/>
    <lineage>
        <taxon>Eukaryota</taxon>
        <taxon>Metazoa</taxon>
        <taxon>Chordata</taxon>
        <taxon>Craniata</taxon>
        <taxon>Vertebrata</taxon>
        <taxon>Euteleostomi</taxon>
        <taxon>Amphibia</taxon>
        <taxon>Batrachia</taxon>
        <taxon>Caudata</taxon>
        <taxon>Salamandroidea</taxon>
        <taxon>Salamandridae</taxon>
        <taxon>Pleurodelinae</taxon>
        <taxon>Pleurodeles</taxon>
    </lineage>
</organism>
<feature type="region of interest" description="Disordered" evidence="1">
    <location>
        <begin position="121"/>
        <end position="149"/>
    </location>
</feature>
<evidence type="ECO:0000256" key="1">
    <source>
        <dbReference type="SAM" id="MobiDB-lite"/>
    </source>
</evidence>
<protein>
    <submittedName>
        <fullName evidence="2">Uncharacterized protein</fullName>
    </submittedName>
</protein>
<dbReference type="EMBL" id="JANPWB010000011">
    <property type="protein sequence ID" value="KAJ1129834.1"/>
    <property type="molecule type" value="Genomic_DNA"/>
</dbReference>
<reference evidence="2" key="1">
    <citation type="journal article" date="2022" name="bioRxiv">
        <title>Sequencing and chromosome-scale assembly of the giantPleurodeles waltlgenome.</title>
        <authorList>
            <person name="Brown T."/>
            <person name="Elewa A."/>
            <person name="Iarovenko S."/>
            <person name="Subramanian E."/>
            <person name="Araus A.J."/>
            <person name="Petzold A."/>
            <person name="Susuki M."/>
            <person name="Suzuki K.-i.T."/>
            <person name="Hayashi T."/>
            <person name="Toyoda A."/>
            <person name="Oliveira C."/>
            <person name="Osipova E."/>
            <person name="Leigh N.D."/>
            <person name="Simon A."/>
            <person name="Yun M.H."/>
        </authorList>
    </citation>
    <scope>NUCLEOTIDE SEQUENCE</scope>
    <source>
        <strain evidence="2">20211129_DDA</strain>
        <tissue evidence="2">Liver</tissue>
    </source>
</reference>
<accession>A0AAV7PRG3</accession>
<name>A0AAV7PRG3_PLEWA</name>
<evidence type="ECO:0000313" key="3">
    <source>
        <dbReference type="Proteomes" id="UP001066276"/>
    </source>
</evidence>
<comment type="caution">
    <text evidence="2">The sequence shown here is derived from an EMBL/GenBank/DDBJ whole genome shotgun (WGS) entry which is preliminary data.</text>
</comment>
<sequence>MKPSDEAGWRQSLLAKSITAPGCWYKELRGSSAAFPMAKERPHCTQAQQNPATDGFQLQSNSLKKSVDSHVGVDWGDDVLELAFDEMEDEWEDGDGHEEVQATSRAVDGKRGAKVTGDGVGAFWQSSEDDGGTKARFRKPKQAKEGSRIRSLACPQVRKMVWDLHHGEHWRQAMQISWSGG</sequence>
<keyword evidence="3" id="KW-1185">Reference proteome</keyword>